<dbReference type="GO" id="GO:0005524">
    <property type="term" value="F:ATP binding"/>
    <property type="evidence" value="ECO:0007669"/>
    <property type="project" value="UniProtKB-KW"/>
</dbReference>
<accession>A0AAJ0G3Y1</accession>
<dbReference type="AlphaFoldDB" id="A0AAJ0G3Y1"/>
<dbReference type="InterPro" id="IPR050534">
    <property type="entry name" value="Coronavir_polyprotein_1ab"/>
</dbReference>
<keyword evidence="4" id="KW-0067">ATP-binding</keyword>
<name>A0AAJ0G3Y1_9HYPO</name>
<evidence type="ECO:0000256" key="3">
    <source>
        <dbReference type="ARBA" id="ARBA00022806"/>
    </source>
</evidence>
<dbReference type="Pfam" id="PF13087">
    <property type="entry name" value="AAA_12"/>
    <property type="match status" value="1"/>
</dbReference>
<evidence type="ECO:0000256" key="4">
    <source>
        <dbReference type="ARBA" id="ARBA00022840"/>
    </source>
</evidence>
<feature type="domain" description="DNA2/NAM7 helicase-like C-terminal" evidence="6">
    <location>
        <begin position="14"/>
        <end position="112"/>
    </location>
</feature>
<dbReference type="InterPro" id="IPR041679">
    <property type="entry name" value="DNA2/NAM7-like_C"/>
</dbReference>
<dbReference type="EMBL" id="JASWJB010000005">
    <property type="protein sequence ID" value="KAK2616478.1"/>
    <property type="molecule type" value="Genomic_DNA"/>
</dbReference>
<dbReference type="PANTHER" id="PTHR43788:SF8">
    <property type="entry name" value="DNA-BINDING PROTEIN SMUBP-2"/>
    <property type="match status" value="1"/>
</dbReference>
<keyword evidence="3" id="KW-0347">Helicase</keyword>
<keyword evidence="1" id="KW-0547">Nucleotide-binding</keyword>
<keyword evidence="5" id="KW-0732">Signal</keyword>
<keyword evidence="2" id="KW-0378">Hydrolase</keyword>
<feature type="signal peptide" evidence="5">
    <location>
        <begin position="1"/>
        <end position="24"/>
    </location>
</feature>
<proteinExistence type="predicted"/>
<organism evidence="7 8">
    <name type="scientific">Conoideocrella luteorostrata</name>
    <dbReference type="NCBI Taxonomy" id="1105319"/>
    <lineage>
        <taxon>Eukaryota</taxon>
        <taxon>Fungi</taxon>
        <taxon>Dikarya</taxon>
        <taxon>Ascomycota</taxon>
        <taxon>Pezizomycotina</taxon>
        <taxon>Sordariomycetes</taxon>
        <taxon>Hypocreomycetidae</taxon>
        <taxon>Hypocreales</taxon>
        <taxon>Clavicipitaceae</taxon>
        <taxon>Conoideocrella</taxon>
    </lineage>
</organism>
<keyword evidence="8" id="KW-1185">Reference proteome</keyword>
<evidence type="ECO:0000259" key="6">
    <source>
        <dbReference type="Pfam" id="PF13087"/>
    </source>
</evidence>
<evidence type="ECO:0000313" key="7">
    <source>
        <dbReference type="EMBL" id="KAK2616478.1"/>
    </source>
</evidence>
<comment type="caution">
    <text evidence="7">The sequence shown here is derived from an EMBL/GenBank/DDBJ whole genome shotgun (WGS) entry which is preliminary data.</text>
</comment>
<protein>
    <recommendedName>
        <fullName evidence="6">DNA2/NAM7 helicase-like C-terminal domain-containing protein</fullName>
    </recommendedName>
</protein>
<dbReference type="SUPFAM" id="SSF52540">
    <property type="entry name" value="P-loop containing nucleoside triphosphate hydrolases"/>
    <property type="match status" value="1"/>
</dbReference>
<gene>
    <name evidence="7" type="ORF">QQS21_000520</name>
</gene>
<dbReference type="GO" id="GO:0043139">
    <property type="term" value="F:5'-3' DNA helicase activity"/>
    <property type="evidence" value="ECO:0007669"/>
    <property type="project" value="TreeGrafter"/>
</dbReference>
<sequence length="184" mass="20467">MYLFYALILIALDVILDFVKDTGADPKSITVITSYKANLDVLASKRRASKYDRLASMQPAATPDSFQSQEGDITFIIMGTTKKVVPGFTTDENWLNVMLSRQKSAVVIVGDANVIYALRPQKKGKGKNKWKGGGKDRRVVQVETLTGEKRWMKAAMLHALCVESYEIGRLIRDQVPPKLDTLTG</sequence>
<dbReference type="Proteomes" id="UP001251528">
    <property type="component" value="Unassembled WGS sequence"/>
</dbReference>
<evidence type="ECO:0000313" key="8">
    <source>
        <dbReference type="Proteomes" id="UP001251528"/>
    </source>
</evidence>
<evidence type="ECO:0000256" key="5">
    <source>
        <dbReference type="SAM" id="SignalP"/>
    </source>
</evidence>
<reference evidence="7" key="1">
    <citation type="submission" date="2023-06" db="EMBL/GenBank/DDBJ databases">
        <title>Conoideocrella luteorostrata (Hypocreales: Clavicipitaceae), a potential biocontrol fungus for elongate hemlock scale in United States Christmas tree production areas.</title>
        <authorList>
            <person name="Barrett H."/>
            <person name="Lovett B."/>
            <person name="Macias A.M."/>
            <person name="Stajich J.E."/>
            <person name="Kasson M.T."/>
        </authorList>
    </citation>
    <scope>NUCLEOTIDE SEQUENCE</scope>
    <source>
        <strain evidence="7">ARSEF 14590</strain>
    </source>
</reference>
<dbReference type="PANTHER" id="PTHR43788">
    <property type="entry name" value="DNA2/NAM7 HELICASE FAMILY MEMBER"/>
    <property type="match status" value="1"/>
</dbReference>
<feature type="chain" id="PRO_5042526535" description="DNA2/NAM7 helicase-like C-terminal domain-containing protein" evidence="5">
    <location>
        <begin position="25"/>
        <end position="184"/>
    </location>
</feature>
<dbReference type="Gene3D" id="3.40.50.300">
    <property type="entry name" value="P-loop containing nucleotide triphosphate hydrolases"/>
    <property type="match status" value="1"/>
</dbReference>
<dbReference type="InterPro" id="IPR027417">
    <property type="entry name" value="P-loop_NTPase"/>
</dbReference>
<evidence type="ECO:0000256" key="2">
    <source>
        <dbReference type="ARBA" id="ARBA00022801"/>
    </source>
</evidence>
<dbReference type="GO" id="GO:0016787">
    <property type="term" value="F:hydrolase activity"/>
    <property type="evidence" value="ECO:0007669"/>
    <property type="project" value="UniProtKB-KW"/>
</dbReference>
<evidence type="ECO:0000256" key="1">
    <source>
        <dbReference type="ARBA" id="ARBA00022741"/>
    </source>
</evidence>